<reference evidence="10 11" key="1">
    <citation type="journal article" date="2016" name="Sci. Rep.">
        <title>Draft genome sequencing and secretome analysis of fungal phytopathogen Ascochyta rabiei provides insight into the necrotrophic effector repertoire.</title>
        <authorList>
            <person name="Verma S."/>
            <person name="Gazara R.K."/>
            <person name="Nizam S."/>
            <person name="Parween S."/>
            <person name="Chattopadhyay D."/>
            <person name="Verma P.K."/>
        </authorList>
    </citation>
    <scope>NUCLEOTIDE SEQUENCE [LARGE SCALE GENOMIC DNA]</scope>
    <source>
        <strain evidence="10 11">ArDII</strain>
    </source>
</reference>
<feature type="region of interest" description="Disordered" evidence="9">
    <location>
        <begin position="949"/>
        <end position="1021"/>
    </location>
</feature>
<comment type="similarity">
    <text evidence="1">Belongs to the SNF2/RAD54 helicase family.</text>
</comment>
<evidence type="ECO:0000313" key="11">
    <source>
        <dbReference type="Proteomes" id="UP000076837"/>
    </source>
</evidence>
<keyword evidence="6" id="KW-0347">Helicase</keyword>
<feature type="compositionally biased region" description="Acidic residues" evidence="9">
    <location>
        <begin position="378"/>
        <end position="388"/>
    </location>
</feature>
<keyword evidence="3" id="KW-0547">Nucleotide-binding</keyword>
<dbReference type="OrthoDB" id="448448at2759"/>
<evidence type="ECO:0000256" key="2">
    <source>
        <dbReference type="ARBA" id="ARBA00022723"/>
    </source>
</evidence>
<dbReference type="GO" id="GO:0006281">
    <property type="term" value="P:DNA repair"/>
    <property type="evidence" value="ECO:0007669"/>
    <property type="project" value="TreeGrafter"/>
</dbReference>
<gene>
    <name evidence="10" type="ORF">ST47_g2919</name>
</gene>
<dbReference type="EMBL" id="JYNV01000119">
    <property type="protein sequence ID" value="KZM25989.1"/>
    <property type="molecule type" value="Genomic_DNA"/>
</dbReference>
<evidence type="ECO:0000256" key="7">
    <source>
        <dbReference type="ARBA" id="ARBA00022833"/>
    </source>
</evidence>
<evidence type="ECO:0000313" key="10">
    <source>
        <dbReference type="EMBL" id="KZM25989.1"/>
    </source>
</evidence>
<keyword evidence="2" id="KW-0479">Metal-binding</keyword>
<dbReference type="GO" id="GO:0008270">
    <property type="term" value="F:zinc ion binding"/>
    <property type="evidence" value="ECO:0007669"/>
    <property type="project" value="UniProtKB-KW"/>
</dbReference>
<accession>A0A163IWI5</accession>
<dbReference type="GO" id="GO:0005634">
    <property type="term" value="C:nucleus"/>
    <property type="evidence" value="ECO:0007669"/>
    <property type="project" value="TreeGrafter"/>
</dbReference>
<sequence>MSDDTSNDQLVLIRAASNGPDDLFEGSEDSESRFDDPNDSTGTDDDQSAAEDGHAAALVILSRDDHVFAQQVFGVEGYREVISAHEQQQKDIQESIEHDIQPGTQSLVSYADAAMSDHHDTDLAPQEQTQQQTQGYEEEFQQHAQRAHDEPSYIKPIHEDSTDRDATMEDVPDESGGAMLATVSLSDQNEVDMNDSSSLFVPEHSPAFHTPGPLPSPPHLNALPVHQTSASTASPAPSADKMSIYAKVRSMQKRAQEKKKLVAQHAASSHLGAELDPEVYLEAVTAGIRPPAGTHTVQVDEDEAAHRRALAEFQKQEKYYNNIKTQHKGRLPFRQDIEWMKIAGVESARLKKRQRDLAMAHEGDDQDPFPPVTSQAAEGDEDYEDEFNDEGRTRKRRRGEQPCKQSKPMSMQDAEIRAMQVALEANADRPGKKKKKKGAAGDDQAQEPRATTKSKVSKLRTARPSRAKATGKSTAKGPRRTLKAQQEVERAIKQTASLFNANVFELQASMGAADQPTFRTKNKAEALKELIASVPIQDKKQARNDMNTLIQASKEFDGQFSCKLEPSGNWIVRGMKTSLKGYQVLGSAFMRRRENDEKEPKGGLMADQMGLGKTLMMLANIVNSRDAMIKNKGFGPRTTLLVASPNLLYQWGAEIAQHTNCNLKVMRYGSGHRLDSTHAISILETHDIILTTYGEVMKSYPKNNPPIECQTAEEKIAWWKETYINHRGVLHQMKFKRIVLDEAQMIKNHQSRTSIACRALIADHKWALSGTPIMNGLEELYPYFKFLNVPHTGSFKIFKHNYCGSGNGENAERLLVRLSQFMIRRTHADRMFNAPILKLPQANQSTYWCKFNSVERSIYIIVQQRFAQKINLLAEEGTLERSYNSILVMLLRLRQLSAHVLMLQFVLKDLLQREDIERIKEVVKQQAASSYADQDRTILAIRKQLEAHESKEKKKSATKTARKLAAEDAARKAGTEYVEPDDDCEDYDDDDAPVEVARDGETDGTGKGDHGGARRHSSGKAFGKSYNFKPFVNSLTVGEEWEKKKEKAKCAECGKQPHKPWKTACGHLMCDGCYEEVMAAAAEEERANGTCKACGQIVGACAPCDDEDADDTPGSSRTRGKAAQKKKREKERLDHEDIADDWLSLGGKDVLPSAKTKAVKAQILNWTQENPTVKIIIYTQFLAMIRILAKVCHHEGWGTEEYHGKMSLQARDKTIKKFASDPESRILLASLRCGGLGLNLTMASRVIMIDPWWNEASEQQAFCRVFRIGQRDETFMSRLCVEDTVDERLVEMQKNKKKEIDGVMEDRGKKTKNLDIADLMRLFGNIDEADDGRPFIVVDNPAATGGFRADSDDEGYADEA</sequence>
<feature type="compositionally biased region" description="Basic and acidic residues" evidence="9">
    <location>
        <begin position="964"/>
        <end position="974"/>
    </location>
</feature>
<keyword evidence="7" id="KW-0862">Zinc</keyword>
<evidence type="ECO:0000256" key="4">
    <source>
        <dbReference type="ARBA" id="ARBA00022771"/>
    </source>
</evidence>
<feature type="region of interest" description="Disordered" evidence="9">
    <location>
        <begin position="15"/>
        <end position="51"/>
    </location>
</feature>
<proteinExistence type="inferred from homology"/>
<evidence type="ECO:0000256" key="8">
    <source>
        <dbReference type="ARBA" id="ARBA00022840"/>
    </source>
</evidence>
<dbReference type="Gene3D" id="3.40.50.300">
    <property type="entry name" value="P-loop containing nucleotide triphosphate hydrolases"/>
    <property type="match status" value="1"/>
</dbReference>
<dbReference type="CDD" id="cd18008">
    <property type="entry name" value="DEXDc_SHPRH-like"/>
    <property type="match status" value="1"/>
</dbReference>
<dbReference type="InterPro" id="IPR027417">
    <property type="entry name" value="P-loop_NTPase"/>
</dbReference>
<dbReference type="CDD" id="cd18793">
    <property type="entry name" value="SF2_C_SNF"/>
    <property type="match status" value="1"/>
</dbReference>
<dbReference type="PROSITE" id="PS00518">
    <property type="entry name" value="ZF_RING_1"/>
    <property type="match status" value="1"/>
</dbReference>
<dbReference type="Pfam" id="PF00176">
    <property type="entry name" value="SNF2-rel_dom"/>
    <property type="match status" value="1"/>
</dbReference>
<dbReference type="SUPFAM" id="SSF52540">
    <property type="entry name" value="P-loop containing nucleoside triphosphate hydrolases"/>
    <property type="match status" value="2"/>
</dbReference>
<dbReference type="SMART" id="SM00487">
    <property type="entry name" value="DEXDc"/>
    <property type="match status" value="1"/>
</dbReference>
<dbReference type="InterPro" id="IPR014001">
    <property type="entry name" value="Helicase_ATP-bd"/>
</dbReference>
<dbReference type="InterPro" id="IPR001650">
    <property type="entry name" value="Helicase_C-like"/>
</dbReference>
<dbReference type="InterPro" id="IPR000330">
    <property type="entry name" value="SNF2_N"/>
</dbReference>
<feature type="region of interest" description="Disordered" evidence="9">
    <location>
        <begin position="1107"/>
        <end position="1133"/>
    </location>
</feature>
<evidence type="ECO:0000256" key="9">
    <source>
        <dbReference type="SAM" id="MobiDB-lite"/>
    </source>
</evidence>
<dbReference type="GO" id="GO:0004386">
    <property type="term" value="F:helicase activity"/>
    <property type="evidence" value="ECO:0007669"/>
    <property type="project" value="UniProtKB-KW"/>
</dbReference>
<dbReference type="Pfam" id="PF00271">
    <property type="entry name" value="Helicase_C"/>
    <property type="match status" value="1"/>
</dbReference>
<dbReference type="InterPro" id="IPR038718">
    <property type="entry name" value="SNF2-like_sf"/>
</dbReference>
<dbReference type="SMART" id="SM00490">
    <property type="entry name" value="HELICc"/>
    <property type="match status" value="1"/>
</dbReference>
<name>A0A163IWI5_DIDRA</name>
<dbReference type="Gene3D" id="3.30.40.10">
    <property type="entry name" value="Zinc/RING finger domain, C3HC4 (zinc finger)"/>
    <property type="match status" value="1"/>
</dbReference>
<protein>
    <submittedName>
        <fullName evidence="10">ATP binding</fullName>
    </submittedName>
</protein>
<dbReference type="STRING" id="5454.A0A163IWI5"/>
<evidence type="ECO:0000256" key="3">
    <source>
        <dbReference type="ARBA" id="ARBA00022741"/>
    </source>
</evidence>
<comment type="caution">
    <text evidence="10">The sequence shown here is derived from an EMBL/GenBank/DDBJ whole genome shotgun (WGS) entry which is preliminary data.</text>
</comment>
<feature type="compositionally biased region" description="Basic residues" evidence="9">
    <location>
        <begin position="953"/>
        <end position="962"/>
    </location>
</feature>
<dbReference type="PANTHER" id="PTHR45626">
    <property type="entry name" value="TRANSCRIPTION TERMINATION FACTOR 2-RELATED"/>
    <property type="match status" value="1"/>
</dbReference>
<feature type="region of interest" description="Disordered" evidence="9">
    <location>
        <begin position="353"/>
        <end position="412"/>
    </location>
</feature>
<evidence type="ECO:0000256" key="6">
    <source>
        <dbReference type="ARBA" id="ARBA00022806"/>
    </source>
</evidence>
<feature type="compositionally biased region" description="Basic residues" evidence="9">
    <location>
        <begin position="455"/>
        <end position="466"/>
    </location>
</feature>
<dbReference type="InterPro" id="IPR050628">
    <property type="entry name" value="SNF2_RAD54_helicase_TF"/>
</dbReference>
<dbReference type="GO" id="GO:0016787">
    <property type="term" value="F:hydrolase activity"/>
    <property type="evidence" value="ECO:0007669"/>
    <property type="project" value="UniProtKB-KW"/>
</dbReference>
<keyword evidence="4" id="KW-0863">Zinc-finger</keyword>
<evidence type="ECO:0000256" key="5">
    <source>
        <dbReference type="ARBA" id="ARBA00022801"/>
    </source>
</evidence>
<organism evidence="10 11">
    <name type="scientific">Didymella rabiei</name>
    <name type="common">Chickpea ascochyta blight fungus</name>
    <name type="synonym">Mycosphaerella rabiei</name>
    <dbReference type="NCBI Taxonomy" id="5454"/>
    <lineage>
        <taxon>Eukaryota</taxon>
        <taxon>Fungi</taxon>
        <taxon>Dikarya</taxon>
        <taxon>Ascomycota</taxon>
        <taxon>Pezizomycotina</taxon>
        <taxon>Dothideomycetes</taxon>
        <taxon>Pleosporomycetidae</taxon>
        <taxon>Pleosporales</taxon>
        <taxon>Pleosporineae</taxon>
        <taxon>Didymellaceae</taxon>
        <taxon>Ascochyta</taxon>
    </lineage>
</organism>
<feature type="compositionally biased region" description="Basic and acidic residues" evidence="9">
    <location>
        <begin position="146"/>
        <end position="167"/>
    </location>
</feature>
<feature type="region of interest" description="Disordered" evidence="9">
    <location>
        <begin position="424"/>
        <end position="484"/>
    </location>
</feature>
<feature type="compositionally biased region" description="Basic residues" evidence="9">
    <location>
        <begin position="1118"/>
        <end position="1129"/>
    </location>
</feature>
<feature type="compositionally biased region" description="Basic and acidic residues" evidence="9">
    <location>
        <begin position="996"/>
        <end position="1012"/>
    </location>
</feature>
<feature type="region of interest" description="Disordered" evidence="9">
    <location>
        <begin position="203"/>
        <end position="240"/>
    </location>
</feature>
<dbReference type="InterPro" id="IPR017907">
    <property type="entry name" value="Znf_RING_CS"/>
</dbReference>
<dbReference type="PANTHER" id="PTHR45626:SF17">
    <property type="entry name" value="HELICASE-LIKE TRANSCRIPTION FACTOR"/>
    <property type="match status" value="1"/>
</dbReference>
<dbReference type="GO" id="GO:0008094">
    <property type="term" value="F:ATP-dependent activity, acting on DNA"/>
    <property type="evidence" value="ECO:0007669"/>
    <property type="project" value="TreeGrafter"/>
</dbReference>
<keyword evidence="8" id="KW-0067">ATP-binding</keyword>
<feature type="compositionally biased region" description="Acidic residues" evidence="9">
    <location>
        <begin position="978"/>
        <end position="993"/>
    </location>
</feature>
<dbReference type="PROSITE" id="PS51192">
    <property type="entry name" value="HELICASE_ATP_BIND_1"/>
    <property type="match status" value="1"/>
</dbReference>
<dbReference type="PROSITE" id="PS51194">
    <property type="entry name" value="HELICASE_CTER"/>
    <property type="match status" value="1"/>
</dbReference>
<feature type="compositionally biased region" description="Low complexity" evidence="9">
    <location>
        <begin position="126"/>
        <end position="135"/>
    </location>
</feature>
<dbReference type="Proteomes" id="UP000076837">
    <property type="component" value="Unassembled WGS sequence"/>
</dbReference>
<dbReference type="InterPro" id="IPR049730">
    <property type="entry name" value="SNF2/RAD54-like_C"/>
</dbReference>
<keyword evidence="11" id="KW-1185">Reference proteome</keyword>
<feature type="region of interest" description="Disordered" evidence="9">
    <location>
        <begin position="118"/>
        <end position="172"/>
    </location>
</feature>
<keyword evidence="5" id="KW-0378">Hydrolase</keyword>
<dbReference type="InterPro" id="IPR013083">
    <property type="entry name" value="Znf_RING/FYVE/PHD"/>
</dbReference>
<dbReference type="GO" id="GO:0005524">
    <property type="term" value="F:ATP binding"/>
    <property type="evidence" value="ECO:0007669"/>
    <property type="project" value="UniProtKB-KW"/>
</dbReference>
<evidence type="ECO:0000256" key="1">
    <source>
        <dbReference type="ARBA" id="ARBA00007025"/>
    </source>
</evidence>
<feature type="compositionally biased region" description="Low complexity" evidence="9">
    <location>
        <begin position="228"/>
        <end position="239"/>
    </location>
</feature>
<dbReference type="Gene3D" id="3.40.50.10810">
    <property type="entry name" value="Tandem AAA-ATPase domain"/>
    <property type="match status" value="1"/>
</dbReference>
<dbReference type="FunFam" id="3.40.50.300:FF:003823">
    <property type="entry name" value="SNF2 family helicase, putative"/>
    <property type="match status" value="1"/>
</dbReference>